<feature type="chain" id="PRO_5003838097" evidence="3">
    <location>
        <begin position="24"/>
        <end position="911"/>
    </location>
</feature>
<evidence type="ECO:0000256" key="1">
    <source>
        <dbReference type="SAM" id="MobiDB-lite"/>
    </source>
</evidence>
<evidence type="ECO:0000256" key="3">
    <source>
        <dbReference type="SAM" id="SignalP"/>
    </source>
</evidence>
<dbReference type="EMBL" id="AGNL01002848">
    <property type="protein sequence ID" value="EJK75591.1"/>
    <property type="molecule type" value="Genomic_DNA"/>
</dbReference>
<gene>
    <name evidence="4" type="ORF">THAOC_02684</name>
</gene>
<keyword evidence="2" id="KW-1133">Transmembrane helix</keyword>
<dbReference type="Proteomes" id="UP000266841">
    <property type="component" value="Unassembled WGS sequence"/>
</dbReference>
<dbReference type="OrthoDB" id="6020543at2759"/>
<keyword evidence="2" id="KW-0812">Transmembrane</keyword>
<comment type="caution">
    <text evidence="4">The sequence shown here is derived from an EMBL/GenBank/DDBJ whole genome shotgun (WGS) entry which is preliminary data.</text>
</comment>
<keyword evidence="2" id="KW-0472">Membrane</keyword>
<reference evidence="4 5" key="1">
    <citation type="journal article" date="2012" name="Genome Biol.">
        <title>Genome and low-iron response of an oceanic diatom adapted to chronic iron limitation.</title>
        <authorList>
            <person name="Lommer M."/>
            <person name="Specht M."/>
            <person name="Roy A.S."/>
            <person name="Kraemer L."/>
            <person name="Andreson R."/>
            <person name="Gutowska M.A."/>
            <person name="Wolf J."/>
            <person name="Bergner S.V."/>
            <person name="Schilhabel M.B."/>
            <person name="Klostermeier U.C."/>
            <person name="Beiko R.G."/>
            <person name="Rosenstiel P."/>
            <person name="Hippler M."/>
            <person name="Laroche J."/>
        </authorList>
    </citation>
    <scope>NUCLEOTIDE SEQUENCE [LARGE SCALE GENOMIC DNA]</scope>
    <source>
        <strain evidence="4 5">CCMP1005</strain>
    </source>
</reference>
<evidence type="ECO:0000313" key="4">
    <source>
        <dbReference type="EMBL" id="EJK75591.1"/>
    </source>
</evidence>
<dbReference type="PANTHER" id="PTHR21113:SF4">
    <property type="entry name" value="CHITIN-BINDING TYPE-4 DOMAIN-CONTAINING PROTEIN"/>
    <property type="match status" value="1"/>
</dbReference>
<feature type="region of interest" description="Disordered" evidence="1">
    <location>
        <begin position="821"/>
        <end position="911"/>
    </location>
</feature>
<organism evidence="4 5">
    <name type="scientific">Thalassiosira oceanica</name>
    <name type="common">Marine diatom</name>
    <dbReference type="NCBI Taxonomy" id="159749"/>
    <lineage>
        <taxon>Eukaryota</taxon>
        <taxon>Sar</taxon>
        <taxon>Stramenopiles</taxon>
        <taxon>Ochrophyta</taxon>
        <taxon>Bacillariophyta</taxon>
        <taxon>Coscinodiscophyceae</taxon>
        <taxon>Thalassiosirophycidae</taxon>
        <taxon>Thalassiosirales</taxon>
        <taxon>Thalassiosiraceae</taxon>
        <taxon>Thalassiosira</taxon>
    </lineage>
</organism>
<dbReference type="AlphaFoldDB" id="K0TLT3"/>
<name>K0TLT3_THAOC</name>
<feature type="compositionally biased region" description="Low complexity" evidence="1">
    <location>
        <begin position="887"/>
        <end position="900"/>
    </location>
</feature>
<feature type="region of interest" description="Disordered" evidence="1">
    <location>
        <begin position="481"/>
        <end position="541"/>
    </location>
</feature>
<dbReference type="PANTHER" id="PTHR21113">
    <property type="entry name" value="AGAP001705-PA"/>
    <property type="match status" value="1"/>
</dbReference>
<evidence type="ECO:0000313" key="5">
    <source>
        <dbReference type="Proteomes" id="UP000266841"/>
    </source>
</evidence>
<protein>
    <submittedName>
        <fullName evidence="4">Uncharacterized protein</fullName>
    </submittedName>
</protein>
<sequence length="911" mass="100298">MMMLSTGLVAVLAAVAAVGSVESFTLDLNPSGDSKGGAFDNVGSISAGSSTISSVGVKAVEETFRAMKDKFNDELFLYETPLMEWVPSSVYRFDDFMDGLNVMHSQGIAGKKVCRESLMGDDSSMLLFLSTTRLIFAPQLYMGGDCGHCHMYGLINVAAFLAQAMKETMYPIANACGQLGQSYQDYHCPPGEEHMECPIDPEMTITAVTNARWWGAPGPLKCGPKSLYPQTGYWDFNGVCDDVWADPPKYCTDYEGQKGGKAMNDAPYANAAGRTDVEGWWGRGVIQTTGESALSPENEYNTKPLTYPNRNMQLRQARESSIRLMAIEAHILSQNYFLGKRAADEGRESRYPSIDFCRCRRQDPEAICSSEEYKELKWIGKWMPSHLWPESSGDPNMSQTNREAGLFYWTESVQSYDAGGWNYLTELHKFVDEGLSGDAFINAVSGIPCGTGALDGGPERAENFYKIVDAMEFSFVEVKATPKPTPDPTPFPTRVPTFQPTPSPTGNPSSRPTQRRQTESPTVKPSPVPPSVTTAPAIRPAADPPLVRYTCGSFEFGPNDQTIPPTSGVTFDYDLHNLVDVSVGLSLKDIKRSIMSDVAGRLGCQENSIGQRRVLQSSEFDSIIGLESPANDLPDNEVVCRIDETKSDEPTVCSPVNGGFTLYAKPGTSNAILSSIGNSLKEVVADGMNSGRYESTFVDKAVYIGDRQNDQVILGEEEIMSTMELAVYALSAACGLLLCVLCVILFTRVSRDREKRAKLEDREFQSYMMEDGEAERLDPMGTGFQQPGAYASRRSMMNGNIAPFQRRISREASSRMGDMYEGEEDFYSNPTGQPPMRGGAELPSSAKSAAGYSNDQFDAATEWSDSSAEEMAPQQQMMDPRHMVMNQPRQQMPQQMPQRQFQEPKPRKGPE</sequence>
<feature type="transmembrane region" description="Helical" evidence="2">
    <location>
        <begin position="725"/>
        <end position="746"/>
    </location>
</feature>
<feature type="compositionally biased region" description="Basic and acidic residues" evidence="1">
    <location>
        <begin position="902"/>
        <end position="911"/>
    </location>
</feature>
<feature type="compositionally biased region" description="Pro residues" evidence="1">
    <location>
        <begin position="483"/>
        <end position="505"/>
    </location>
</feature>
<accession>K0TLT3</accession>
<feature type="compositionally biased region" description="Polar residues" evidence="1">
    <location>
        <begin position="845"/>
        <end position="856"/>
    </location>
</feature>
<keyword evidence="3" id="KW-0732">Signal</keyword>
<evidence type="ECO:0000256" key="2">
    <source>
        <dbReference type="SAM" id="Phobius"/>
    </source>
</evidence>
<feature type="signal peptide" evidence="3">
    <location>
        <begin position="1"/>
        <end position="23"/>
    </location>
</feature>
<proteinExistence type="predicted"/>
<keyword evidence="5" id="KW-1185">Reference proteome</keyword>